<reference evidence="2 3" key="1">
    <citation type="submission" date="2022-06" db="EMBL/GenBank/DDBJ databases">
        <title>Roseomonas CN29.</title>
        <authorList>
            <person name="Cheng Y."/>
            <person name="He X."/>
        </authorList>
    </citation>
    <scope>NUCLEOTIDE SEQUENCE [LARGE SCALE GENOMIC DNA]</scope>
    <source>
        <strain evidence="2 3">CN29</strain>
    </source>
</reference>
<proteinExistence type="predicted"/>
<feature type="region of interest" description="Disordered" evidence="1">
    <location>
        <begin position="90"/>
        <end position="119"/>
    </location>
</feature>
<organism evidence="2 3">
    <name type="scientific">Roseomonas populi</name>
    <dbReference type="NCBI Taxonomy" id="3121582"/>
    <lineage>
        <taxon>Bacteria</taxon>
        <taxon>Pseudomonadati</taxon>
        <taxon>Pseudomonadota</taxon>
        <taxon>Alphaproteobacteria</taxon>
        <taxon>Acetobacterales</taxon>
        <taxon>Roseomonadaceae</taxon>
        <taxon>Roseomonas</taxon>
    </lineage>
</organism>
<evidence type="ECO:0000313" key="3">
    <source>
        <dbReference type="Proteomes" id="UP001524642"/>
    </source>
</evidence>
<evidence type="ECO:0000313" key="2">
    <source>
        <dbReference type="EMBL" id="MCR0982918.1"/>
    </source>
</evidence>
<protein>
    <recommendedName>
        <fullName evidence="4">Lipoprotein</fullName>
    </recommendedName>
</protein>
<keyword evidence="3" id="KW-1185">Reference proteome</keyword>
<comment type="caution">
    <text evidence="2">The sequence shown here is derived from an EMBL/GenBank/DDBJ whole genome shotgun (WGS) entry which is preliminary data.</text>
</comment>
<dbReference type="EMBL" id="JANJOU010000009">
    <property type="protein sequence ID" value="MCR0982918.1"/>
    <property type="molecule type" value="Genomic_DNA"/>
</dbReference>
<accession>A0ABT1X497</accession>
<evidence type="ECO:0000256" key="1">
    <source>
        <dbReference type="SAM" id="MobiDB-lite"/>
    </source>
</evidence>
<name>A0ABT1X497_9PROT</name>
<dbReference type="RefSeq" id="WP_257716585.1">
    <property type="nucleotide sequence ID" value="NZ_JANJOU010000009.1"/>
</dbReference>
<evidence type="ECO:0008006" key="4">
    <source>
        <dbReference type="Google" id="ProtNLM"/>
    </source>
</evidence>
<sequence>MLRPAHLLLLLPLLLGALPGCEAVVPIAAANGVSLMLTGRAVPDLVISGVSGRDCSIAYLDAGERYCRPEEVEVEQPRCTRSLGAVDCWAGPVPGNPPPRNVGEARPGTPREPWPERLL</sequence>
<dbReference type="Proteomes" id="UP001524642">
    <property type="component" value="Unassembled WGS sequence"/>
</dbReference>
<gene>
    <name evidence="2" type="ORF">NRP21_12760</name>
</gene>